<accession>A0A9P6HRK3</accession>
<feature type="compositionally biased region" description="Basic and acidic residues" evidence="10">
    <location>
        <begin position="115"/>
        <end position="131"/>
    </location>
</feature>
<evidence type="ECO:0000256" key="8">
    <source>
        <dbReference type="ARBA" id="ARBA00023136"/>
    </source>
</evidence>
<comment type="similarity">
    <text evidence="2">Belongs to the MDM31/MDM32 family.</text>
</comment>
<keyword evidence="6" id="KW-1133">Transmembrane helix</keyword>
<organism evidence="11 12">
    <name type="scientific">Thelephora terrestris</name>
    <dbReference type="NCBI Taxonomy" id="56493"/>
    <lineage>
        <taxon>Eukaryota</taxon>
        <taxon>Fungi</taxon>
        <taxon>Dikarya</taxon>
        <taxon>Basidiomycota</taxon>
        <taxon>Agaricomycotina</taxon>
        <taxon>Agaricomycetes</taxon>
        <taxon>Thelephorales</taxon>
        <taxon>Thelephoraceae</taxon>
        <taxon>Thelephora</taxon>
    </lineage>
</organism>
<feature type="region of interest" description="Disordered" evidence="10">
    <location>
        <begin position="12"/>
        <end position="35"/>
    </location>
</feature>
<dbReference type="EMBL" id="WIUZ02000001">
    <property type="protein sequence ID" value="KAF9792597.1"/>
    <property type="molecule type" value="Genomic_DNA"/>
</dbReference>
<dbReference type="Proteomes" id="UP000736335">
    <property type="component" value="Unassembled WGS sequence"/>
</dbReference>
<dbReference type="Pfam" id="PF08118">
    <property type="entry name" value="MDM31_MDM32"/>
    <property type="match status" value="1"/>
</dbReference>
<keyword evidence="8" id="KW-0472">Membrane</keyword>
<evidence type="ECO:0000313" key="11">
    <source>
        <dbReference type="EMBL" id="KAF9792597.1"/>
    </source>
</evidence>
<evidence type="ECO:0000256" key="3">
    <source>
        <dbReference type="ARBA" id="ARBA00022692"/>
    </source>
</evidence>
<dbReference type="OrthoDB" id="17678at2759"/>
<feature type="compositionally biased region" description="Polar residues" evidence="10">
    <location>
        <begin position="18"/>
        <end position="35"/>
    </location>
</feature>
<dbReference type="InterPro" id="IPR012571">
    <property type="entry name" value="Mdm31/Mdm32"/>
</dbReference>
<comment type="subcellular location">
    <subcellularLocation>
        <location evidence="1">Mitochondrion inner membrane</location>
    </subcellularLocation>
</comment>
<dbReference type="AlphaFoldDB" id="A0A9P6HRK3"/>
<evidence type="ECO:0008006" key="13">
    <source>
        <dbReference type="Google" id="ProtNLM"/>
    </source>
</evidence>
<sequence length="717" mass="81077">MSLPRSRFLARPLREGIGSSSGQTSRQHTRNATSERYSAIRSFFKQQHRRASPPKDSTILVPLGCQASYGTSFLARSTFYATVYSARALHTTSTLFKQGQPPHSLRASSSIPTATHDRKSEEYHRDAKHEAEEIEDNSRVPNHLDNYPAFFRRLAMSLPNIQRPTRDDLLTVAEGFWQRARIRFRWFTIKSFRKFNADDISAFVTWFLMSQTIWILVGTTTFFSVVFAVANSLRLQEYVAHALSDYLTAETGAKIIFESAIVPKWKDSRISFKNVYVVRRPTVARDTPQSGAKPTAIGYDISNHPLVHGNGEEEDEPHLPNLSEEVTHYTQFDLTVDSIDVTLSLWRWLDGKGLVKDAAVKGVRGIVDRRAVTWDPDHPFDPALFRHRAQPGDFELESLQLEDVLVTVYQPGGFRPYTASIFRADIPTFRKQWMFYDFLSAENIVGQFDNCLFSLHKPQSIGRTNERDMLDGKWARMSRFRIDGVNIDHVQAATTEGGPMSWIKSGKVDAVLDIKFPHDTEEDVFDAILGEIADAITTATTSLSLSDRIPGQRQLAKPPLTAPSDAEDDEQSQKGRRLTIDIDLRFRDLKAAVPIFTNDLSYVNNAAVRPIVAFMNANKTLIPIHCKVITSIDNFDGSWTMWETGLMDSIAIKVYDAMAFHVSNQANTPHRVRTVGIWSLQMTASAFLSTLRTLVDPLAVRLREIYIDPSSFDLAYI</sequence>
<evidence type="ECO:0000256" key="4">
    <source>
        <dbReference type="ARBA" id="ARBA00022792"/>
    </source>
</evidence>
<feature type="region of interest" description="Disordered" evidence="10">
    <location>
        <begin position="552"/>
        <end position="574"/>
    </location>
</feature>
<evidence type="ECO:0000256" key="1">
    <source>
        <dbReference type="ARBA" id="ARBA00004273"/>
    </source>
</evidence>
<evidence type="ECO:0000313" key="12">
    <source>
        <dbReference type="Proteomes" id="UP000736335"/>
    </source>
</evidence>
<comment type="function">
    <text evidence="9">Involved in the organization of the mitochondrial membranes and the global structure of the mitochondria. Also required for mitochondrial distribution and mobility as well as for the maintenance of mitochondrial DNA nucleoids structures.</text>
</comment>
<dbReference type="GO" id="GO:0007005">
    <property type="term" value="P:mitochondrion organization"/>
    <property type="evidence" value="ECO:0007669"/>
    <property type="project" value="InterPro"/>
</dbReference>
<keyword evidence="12" id="KW-1185">Reference proteome</keyword>
<evidence type="ECO:0000256" key="7">
    <source>
        <dbReference type="ARBA" id="ARBA00023128"/>
    </source>
</evidence>
<keyword evidence="4" id="KW-0999">Mitochondrion inner membrane</keyword>
<dbReference type="PANTHER" id="PTHR31068:SF0">
    <property type="entry name" value="MITOCHONDRIAL DISTRIBUTION AND MORPHOLOGY PROTEIN 31"/>
    <property type="match status" value="1"/>
</dbReference>
<evidence type="ECO:0000256" key="10">
    <source>
        <dbReference type="SAM" id="MobiDB-lite"/>
    </source>
</evidence>
<keyword evidence="3" id="KW-0812">Transmembrane</keyword>
<comment type="caution">
    <text evidence="11">The sequence shown here is derived from an EMBL/GenBank/DDBJ whole genome shotgun (WGS) entry which is preliminary data.</text>
</comment>
<reference evidence="11" key="1">
    <citation type="journal article" date="2020" name="Nat. Commun.">
        <title>Large-scale genome sequencing of mycorrhizal fungi provides insights into the early evolution of symbiotic traits.</title>
        <authorList>
            <person name="Miyauchi S."/>
            <person name="Kiss E."/>
            <person name="Kuo A."/>
            <person name="Drula E."/>
            <person name="Kohler A."/>
            <person name="Sanchez-Garcia M."/>
            <person name="Morin E."/>
            <person name="Andreopoulos B."/>
            <person name="Barry K.W."/>
            <person name="Bonito G."/>
            <person name="Buee M."/>
            <person name="Carver A."/>
            <person name="Chen C."/>
            <person name="Cichocki N."/>
            <person name="Clum A."/>
            <person name="Culley D."/>
            <person name="Crous P.W."/>
            <person name="Fauchery L."/>
            <person name="Girlanda M."/>
            <person name="Hayes R.D."/>
            <person name="Keri Z."/>
            <person name="LaButti K."/>
            <person name="Lipzen A."/>
            <person name="Lombard V."/>
            <person name="Magnuson J."/>
            <person name="Maillard F."/>
            <person name="Murat C."/>
            <person name="Nolan M."/>
            <person name="Ohm R.A."/>
            <person name="Pangilinan J."/>
            <person name="Pereira M.F."/>
            <person name="Perotto S."/>
            <person name="Peter M."/>
            <person name="Pfister S."/>
            <person name="Riley R."/>
            <person name="Sitrit Y."/>
            <person name="Stielow J.B."/>
            <person name="Szollosi G."/>
            <person name="Zifcakova L."/>
            <person name="Stursova M."/>
            <person name="Spatafora J.W."/>
            <person name="Tedersoo L."/>
            <person name="Vaario L.M."/>
            <person name="Yamada A."/>
            <person name="Yan M."/>
            <person name="Wang P."/>
            <person name="Xu J."/>
            <person name="Bruns T."/>
            <person name="Baldrian P."/>
            <person name="Vilgalys R."/>
            <person name="Dunand C."/>
            <person name="Henrissat B."/>
            <person name="Grigoriev I.V."/>
            <person name="Hibbett D."/>
            <person name="Nagy L.G."/>
            <person name="Martin F.M."/>
        </authorList>
    </citation>
    <scope>NUCLEOTIDE SEQUENCE</scope>
    <source>
        <strain evidence="11">UH-Tt-Lm1</strain>
    </source>
</reference>
<name>A0A9P6HRK3_9AGAM</name>
<dbReference type="PANTHER" id="PTHR31068">
    <property type="entry name" value="MITOCHONDRIAL DISTRIBUTION AND MORPHOLOGY PROTEIN 31"/>
    <property type="match status" value="1"/>
</dbReference>
<reference evidence="11" key="2">
    <citation type="submission" date="2020-11" db="EMBL/GenBank/DDBJ databases">
        <authorList>
            <consortium name="DOE Joint Genome Institute"/>
            <person name="Kuo A."/>
            <person name="Miyauchi S."/>
            <person name="Kiss E."/>
            <person name="Drula E."/>
            <person name="Kohler A."/>
            <person name="Sanchez-Garcia M."/>
            <person name="Andreopoulos B."/>
            <person name="Barry K.W."/>
            <person name="Bonito G."/>
            <person name="Buee M."/>
            <person name="Carver A."/>
            <person name="Chen C."/>
            <person name="Cichocki N."/>
            <person name="Clum A."/>
            <person name="Culley D."/>
            <person name="Crous P.W."/>
            <person name="Fauchery L."/>
            <person name="Girlanda M."/>
            <person name="Hayes R."/>
            <person name="Keri Z."/>
            <person name="Labutti K."/>
            <person name="Lipzen A."/>
            <person name="Lombard V."/>
            <person name="Magnuson J."/>
            <person name="Maillard F."/>
            <person name="Morin E."/>
            <person name="Murat C."/>
            <person name="Nolan M."/>
            <person name="Ohm R."/>
            <person name="Pangilinan J."/>
            <person name="Pereira M."/>
            <person name="Perotto S."/>
            <person name="Peter M."/>
            <person name="Riley R."/>
            <person name="Sitrit Y."/>
            <person name="Stielow B."/>
            <person name="Szollosi G."/>
            <person name="Zifcakova L."/>
            <person name="Stursova M."/>
            <person name="Spatafora J.W."/>
            <person name="Tedersoo L."/>
            <person name="Vaario L.-M."/>
            <person name="Yamada A."/>
            <person name="Yan M."/>
            <person name="Wang P."/>
            <person name="Xu J."/>
            <person name="Bruns T."/>
            <person name="Baldrian P."/>
            <person name="Vilgalys R."/>
            <person name="Henrissat B."/>
            <person name="Grigoriev I.V."/>
            <person name="Hibbett D."/>
            <person name="Nagy L.G."/>
            <person name="Martin F.M."/>
        </authorList>
    </citation>
    <scope>NUCLEOTIDE SEQUENCE</scope>
    <source>
        <strain evidence="11">UH-Tt-Lm1</strain>
    </source>
</reference>
<evidence type="ECO:0000256" key="2">
    <source>
        <dbReference type="ARBA" id="ARBA00005687"/>
    </source>
</evidence>
<feature type="region of interest" description="Disordered" evidence="10">
    <location>
        <begin position="95"/>
        <end position="140"/>
    </location>
</feature>
<keyword evidence="5" id="KW-0809">Transit peptide</keyword>
<evidence type="ECO:0000256" key="9">
    <source>
        <dbReference type="ARBA" id="ARBA00025191"/>
    </source>
</evidence>
<keyword evidence="7" id="KW-0496">Mitochondrion</keyword>
<dbReference type="GO" id="GO:0000001">
    <property type="term" value="P:mitochondrion inheritance"/>
    <property type="evidence" value="ECO:0007669"/>
    <property type="project" value="InterPro"/>
</dbReference>
<gene>
    <name evidence="11" type="ORF">BJ322DRAFT_1030241</name>
</gene>
<evidence type="ECO:0000256" key="5">
    <source>
        <dbReference type="ARBA" id="ARBA00022946"/>
    </source>
</evidence>
<proteinExistence type="inferred from homology"/>
<evidence type="ECO:0000256" key="6">
    <source>
        <dbReference type="ARBA" id="ARBA00022989"/>
    </source>
</evidence>
<dbReference type="GO" id="GO:0005743">
    <property type="term" value="C:mitochondrial inner membrane"/>
    <property type="evidence" value="ECO:0007669"/>
    <property type="project" value="UniProtKB-SubCell"/>
</dbReference>
<protein>
    <recommendedName>
        <fullName evidence="13">Mitochondrial distribution and morphology protein family 31/32</fullName>
    </recommendedName>
</protein>